<dbReference type="PANTHER" id="PTHR38035">
    <property type="entry name" value="UPF0070 PROTEIN YFGM"/>
    <property type="match status" value="1"/>
</dbReference>
<dbReference type="AlphaFoldDB" id="A0A3N7JRF8"/>
<feature type="domain" description="Ancillary SecYEG translocon subunit/Cell division coordinator CpoB TPR" evidence="10">
    <location>
        <begin position="17"/>
        <end position="210"/>
    </location>
</feature>
<feature type="transmembrane region" description="Helical" evidence="9">
    <location>
        <begin position="26"/>
        <end position="44"/>
    </location>
</feature>
<dbReference type="InterPro" id="IPR026039">
    <property type="entry name" value="YfgM"/>
</dbReference>
<evidence type="ECO:0000256" key="2">
    <source>
        <dbReference type="ARBA" id="ARBA00022475"/>
    </source>
</evidence>
<reference evidence="11 12" key="2">
    <citation type="submission" date="2018-12" db="EMBL/GenBank/DDBJ databases">
        <title>Rhizobacter gummiphilus sp. nov., a rubber-degrading bacterium isolated from the soil of a botanical garden in Japan.</title>
        <authorList>
            <person name="Shunsuke S.S."/>
        </authorList>
    </citation>
    <scope>NUCLEOTIDE SEQUENCE [LARGE SCALE GENOMIC DNA]</scope>
    <source>
        <strain evidence="11 12">S-16</strain>
    </source>
</reference>
<dbReference type="SUPFAM" id="SSF48452">
    <property type="entry name" value="TPR-like"/>
    <property type="match status" value="1"/>
</dbReference>
<keyword evidence="2" id="KW-1003">Cell membrane</keyword>
<dbReference type="GO" id="GO:0005886">
    <property type="term" value="C:plasma membrane"/>
    <property type="evidence" value="ECO:0007669"/>
    <property type="project" value="UniProtKB-SubCell"/>
</dbReference>
<gene>
    <name evidence="11" type="primary">bamD</name>
    <name evidence="11" type="ORF">DZC73_15715</name>
</gene>
<evidence type="ECO:0000256" key="1">
    <source>
        <dbReference type="ARBA" id="ARBA00004401"/>
    </source>
</evidence>
<dbReference type="Proteomes" id="UP000267464">
    <property type="component" value="Unassembled WGS sequence"/>
</dbReference>
<organism evidence="11 12">
    <name type="scientific">Piscinibacter terrae</name>
    <dbReference type="NCBI Taxonomy" id="2496871"/>
    <lineage>
        <taxon>Bacteria</taxon>
        <taxon>Pseudomonadati</taxon>
        <taxon>Pseudomonadota</taxon>
        <taxon>Betaproteobacteria</taxon>
        <taxon>Burkholderiales</taxon>
        <taxon>Sphaerotilaceae</taxon>
        <taxon>Piscinibacter</taxon>
    </lineage>
</organism>
<proteinExistence type="inferred from homology"/>
<dbReference type="Pfam" id="PF09976">
    <property type="entry name" value="TPR_21"/>
    <property type="match status" value="1"/>
</dbReference>
<evidence type="ECO:0000259" key="10">
    <source>
        <dbReference type="Pfam" id="PF09976"/>
    </source>
</evidence>
<dbReference type="GO" id="GO:0044877">
    <property type="term" value="F:protein-containing complex binding"/>
    <property type="evidence" value="ECO:0007669"/>
    <property type="project" value="InterPro"/>
</dbReference>
<dbReference type="InterPro" id="IPR018704">
    <property type="entry name" value="SecYEG/CpoB_TPR"/>
</dbReference>
<dbReference type="EMBL" id="QUSW01000004">
    <property type="protein sequence ID" value="RQP23589.1"/>
    <property type="molecule type" value="Genomic_DNA"/>
</dbReference>
<reference evidence="11 12" key="1">
    <citation type="submission" date="2018-08" db="EMBL/GenBank/DDBJ databases">
        <authorList>
            <person name="Khan S.A."/>
            <person name="Jeon C.O."/>
            <person name="Chun B.H."/>
            <person name="Jeong S.E."/>
        </authorList>
    </citation>
    <scope>NUCLEOTIDE SEQUENCE [LARGE SCALE GENOMIC DNA]</scope>
    <source>
        <strain evidence="11 12">S-16</strain>
    </source>
</reference>
<sequence>MASHLDLEEQEQLDQLKNFWKQYGNLITWTLIIVLGAFSGWTYWNNYQAGQAGKAGAMFDELDKAAQAGDADRAATVFATLKDRYPGTAFAEQAGMALAKVQFDKGQFDNARATLTWVIDHAPEDEYKTLARVRLAGILLDQKKFDDALKQLDGATGKDFEPIVNDRRGDILMAQGKKDDAKAAYQKAWKDMDPKVQYRGLVEAKLTALGAAPEPEKAASAAEGSK</sequence>
<protein>
    <recommendedName>
        <fullName evidence="8">Ancillary SecYEG translocon subunit</fullName>
    </recommendedName>
</protein>
<evidence type="ECO:0000313" key="11">
    <source>
        <dbReference type="EMBL" id="RQP23589.1"/>
    </source>
</evidence>
<keyword evidence="6" id="KW-0143">Chaperone</keyword>
<dbReference type="PIRSF" id="PIRSF006170">
    <property type="entry name" value="YfgM"/>
    <property type="match status" value="1"/>
</dbReference>
<evidence type="ECO:0000256" key="9">
    <source>
        <dbReference type="SAM" id="Phobius"/>
    </source>
</evidence>
<evidence type="ECO:0000256" key="6">
    <source>
        <dbReference type="ARBA" id="ARBA00023186"/>
    </source>
</evidence>
<comment type="similarity">
    <text evidence="7">Belongs to the YfgM family.</text>
</comment>
<evidence type="ECO:0000256" key="4">
    <source>
        <dbReference type="ARBA" id="ARBA00022989"/>
    </source>
</evidence>
<dbReference type="Gene3D" id="1.25.40.10">
    <property type="entry name" value="Tetratricopeptide repeat domain"/>
    <property type="match status" value="2"/>
</dbReference>
<accession>A0A3N7JRF8</accession>
<evidence type="ECO:0000256" key="5">
    <source>
        <dbReference type="ARBA" id="ARBA00023136"/>
    </source>
</evidence>
<evidence type="ECO:0000256" key="3">
    <source>
        <dbReference type="ARBA" id="ARBA00022692"/>
    </source>
</evidence>
<dbReference type="PANTHER" id="PTHR38035:SF1">
    <property type="entry name" value="ANCILLARY SECYEG TRANSLOCON SUBUNIT"/>
    <property type="match status" value="1"/>
</dbReference>
<keyword evidence="4 9" id="KW-1133">Transmembrane helix</keyword>
<keyword evidence="3 9" id="KW-0812">Transmembrane</keyword>
<comment type="caution">
    <text evidence="11">The sequence shown here is derived from an EMBL/GenBank/DDBJ whole genome shotgun (WGS) entry which is preliminary data.</text>
</comment>
<dbReference type="OrthoDB" id="8521102at2"/>
<evidence type="ECO:0000256" key="8">
    <source>
        <dbReference type="ARBA" id="ARBA00024235"/>
    </source>
</evidence>
<evidence type="ECO:0000313" key="12">
    <source>
        <dbReference type="Proteomes" id="UP000267464"/>
    </source>
</evidence>
<keyword evidence="5 9" id="KW-0472">Membrane</keyword>
<name>A0A3N7JRF8_9BURK</name>
<dbReference type="RefSeq" id="WP_124541308.1">
    <property type="nucleotide sequence ID" value="NZ_QUSW01000004.1"/>
</dbReference>
<evidence type="ECO:0000256" key="7">
    <source>
        <dbReference type="ARBA" id="ARBA00024197"/>
    </source>
</evidence>
<keyword evidence="12" id="KW-1185">Reference proteome</keyword>
<dbReference type="InterPro" id="IPR011990">
    <property type="entry name" value="TPR-like_helical_dom_sf"/>
</dbReference>
<comment type="subcellular location">
    <subcellularLocation>
        <location evidence="1">Cell membrane</location>
        <topology evidence="1">Single-pass type II membrane protein</topology>
    </subcellularLocation>
</comment>